<comment type="caution">
    <text evidence="1">The sequence shown here is derived from an EMBL/GenBank/DDBJ whole genome shotgun (WGS) entry which is preliminary data.</text>
</comment>
<protein>
    <submittedName>
        <fullName evidence="1">Uncharacterized protein</fullName>
    </submittedName>
</protein>
<dbReference type="EMBL" id="CM042050">
    <property type="protein sequence ID" value="KAI3736124.1"/>
    <property type="molecule type" value="Genomic_DNA"/>
</dbReference>
<name>A0ACB9CP75_ARCLA</name>
<accession>A0ACB9CP75</accession>
<reference evidence="1 2" key="2">
    <citation type="journal article" date="2022" name="Mol. Ecol. Resour.">
        <title>The genomes of chicory, endive, great burdock and yacon provide insights into Asteraceae paleo-polyploidization history and plant inulin production.</title>
        <authorList>
            <person name="Fan W."/>
            <person name="Wang S."/>
            <person name="Wang H."/>
            <person name="Wang A."/>
            <person name="Jiang F."/>
            <person name="Liu H."/>
            <person name="Zhao H."/>
            <person name="Xu D."/>
            <person name="Zhang Y."/>
        </authorList>
    </citation>
    <scope>NUCLEOTIDE SEQUENCE [LARGE SCALE GENOMIC DNA]</scope>
    <source>
        <strain evidence="2">cv. Niubang</strain>
    </source>
</reference>
<evidence type="ECO:0000313" key="2">
    <source>
        <dbReference type="Proteomes" id="UP001055879"/>
    </source>
</evidence>
<organism evidence="1 2">
    <name type="scientific">Arctium lappa</name>
    <name type="common">Greater burdock</name>
    <name type="synonym">Lappa major</name>
    <dbReference type="NCBI Taxonomy" id="4217"/>
    <lineage>
        <taxon>Eukaryota</taxon>
        <taxon>Viridiplantae</taxon>
        <taxon>Streptophyta</taxon>
        <taxon>Embryophyta</taxon>
        <taxon>Tracheophyta</taxon>
        <taxon>Spermatophyta</taxon>
        <taxon>Magnoliopsida</taxon>
        <taxon>eudicotyledons</taxon>
        <taxon>Gunneridae</taxon>
        <taxon>Pentapetalae</taxon>
        <taxon>asterids</taxon>
        <taxon>campanulids</taxon>
        <taxon>Asterales</taxon>
        <taxon>Asteraceae</taxon>
        <taxon>Carduoideae</taxon>
        <taxon>Cardueae</taxon>
        <taxon>Arctiinae</taxon>
        <taxon>Arctium</taxon>
    </lineage>
</organism>
<sequence>MEGDVRGNLAKHECDVQVKFLECAIGDIDLGETSDSSSMASGGGYNQAVASKYVSRFLNLKPATSNTPFQQPSVLEPDIRGKIKLSDGEAYLPHEKFISRETSDSSSMASGGGYNQAVASKYVSRFLNLKPATSNTPFQQPSDTNAERKGEFRRARCGLVYAPQIPSLLYVDLTVDPLKSLASDISFISFGTEVEVQLRKRHLQDSTYGNAMDIDLPTYKQITSSFTVGSIIAISTSGNNDFTQCSSFGCKAMASIGQAIQVIRLKPHQSPCRIEREDLHIAPSGASDFLLYDYVIDQKQEQP</sequence>
<reference evidence="2" key="1">
    <citation type="journal article" date="2022" name="Mol. Ecol. Resour.">
        <title>The genomes of chicory, endive, great burdock and yacon provide insights into Asteraceae palaeo-polyploidization history and plant inulin production.</title>
        <authorList>
            <person name="Fan W."/>
            <person name="Wang S."/>
            <person name="Wang H."/>
            <person name="Wang A."/>
            <person name="Jiang F."/>
            <person name="Liu H."/>
            <person name="Zhao H."/>
            <person name="Xu D."/>
            <person name="Zhang Y."/>
        </authorList>
    </citation>
    <scope>NUCLEOTIDE SEQUENCE [LARGE SCALE GENOMIC DNA]</scope>
    <source>
        <strain evidence="2">cv. Niubang</strain>
    </source>
</reference>
<evidence type="ECO:0000313" key="1">
    <source>
        <dbReference type="EMBL" id="KAI3736124.1"/>
    </source>
</evidence>
<keyword evidence="2" id="KW-1185">Reference proteome</keyword>
<dbReference type="Proteomes" id="UP001055879">
    <property type="component" value="Linkage Group LG04"/>
</dbReference>
<proteinExistence type="predicted"/>
<gene>
    <name evidence="1" type="ORF">L6452_15658</name>
</gene>